<dbReference type="EMBL" id="BK015192">
    <property type="protein sequence ID" value="DAD95455.1"/>
    <property type="molecule type" value="Genomic_DNA"/>
</dbReference>
<sequence>MNRKRNVPESGTDRTPLWAQRIIAAHLAVTDAVSHGGRLQSDRYLVWQEDGANDFLAEDAHAEKAVTGTTDLFTKQEFDPWRAALEQSFDAALLVWKLNSVQYEEETGFWHYEWAWEVFA</sequence>
<protein>
    <submittedName>
        <fullName evidence="1">Uncharacterized protein</fullName>
    </submittedName>
</protein>
<proteinExistence type="predicted"/>
<reference evidence="1" key="1">
    <citation type="journal article" date="2021" name="Proc. Natl. Acad. Sci. U.S.A.">
        <title>A Catalog of Tens of Thousands of Viruses from Human Metagenomes Reveals Hidden Associations with Chronic Diseases.</title>
        <authorList>
            <person name="Tisza M.J."/>
            <person name="Buck C.B."/>
        </authorList>
    </citation>
    <scope>NUCLEOTIDE SEQUENCE</scope>
    <source>
        <strain evidence="1">CtY1p61</strain>
    </source>
</reference>
<accession>A0A8S5NM69</accession>
<name>A0A8S5NM69_9CAUD</name>
<organism evidence="1">
    <name type="scientific">Siphoviridae sp. ctY1p61</name>
    <dbReference type="NCBI Taxonomy" id="2826373"/>
    <lineage>
        <taxon>Viruses</taxon>
        <taxon>Duplodnaviria</taxon>
        <taxon>Heunggongvirae</taxon>
        <taxon>Uroviricota</taxon>
        <taxon>Caudoviricetes</taxon>
    </lineage>
</organism>
<evidence type="ECO:0000313" key="1">
    <source>
        <dbReference type="EMBL" id="DAD95455.1"/>
    </source>
</evidence>